<dbReference type="InterPro" id="IPR005143">
    <property type="entry name" value="TF_LuxR_autoind-bd_dom"/>
</dbReference>
<reference evidence="5 6" key="1">
    <citation type="submission" date="2016-11" db="EMBL/GenBank/DDBJ databases">
        <authorList>
            <person name="Jaros S."/>
            <person name="Januszkiewicz K."/>
            <person name="Wedrychowicz H."/>
        </authorList>
    </citation>
    <scope>NUCLEOTIDE SEQUENCE [LARGE SCALE GENOMIC DNA]</scope>
    <source>
        <strain evidence="5 6">LMG 20594</strain>
    </source>
</reference>
<dbReference type="GO" id="GO:0003677">
    <property type="term" value="F:DNA binding"/>
    <property type="evidence" value="ECO:0007669"/>
    <property type="project" value="UniProtKB-KW"/>
</dbReference>
<dbReference type="OrthoDB" id="9149076at2"/>
<dbReference type="PROSITE" id="PS50043">
    <property type="entry name" value="HTH_LUXR_2"/>
    <property type="match status" value="1"/>
</dbReference>
<proteinExistence type="predicted"/>
<gene>
    <name evidence="5" type="ORF">SAMN05192548_103920</name>
</gene>
<dbReference type="SUPFAM" id="SSF75516">
    <property type="entry name" value="Pheromone-binding domain of LuxR-like quorum-sensing transcription factors"/>
    <property type="match status" value="1"/>
</dbReference>
<evidence type="ECO:0000313" key="6">
    <source>
        <dbReference type="Proteomes" id="UP000184395"/>
    </source>
</evidence>
<dbReference type="CDD" id="cd06170">
    <property type="entry name" value="LuxR_C_like"/>
    <property type="match status" value="1"/>
</dbReference>
<organism evidence="5 6">
    <name type="scientific">Paraburkholderia terricola</name>
    <dbReference type="NCBI Taxonomy" id="169427"/>
    <lineage>
        <taxon>Bacteria</taxon>
        <taxon>Pseudomonadati</taxon>
        <taxon>Pseudomonadota</taxon>
        <taxon>Betaproteobacteria</taxon>
        <taxon>Burkholderiales</taxon>
        <taxon>Burkholderiaceae</taxon>
        <taxon>Paraburkholderia</taxon>
    </lineage>
</organism>
<keyword evidence="3" id="KW-0804">Transcription</keyword>
<dbReference type="SUPFAM" id="SSF46894">
    <property type="entry name" value="C-terminal effector domain of the bipartite response regulators"/>
    <property type="match status" value="1"/>
</dbReference>
<dbReference type="PANTHER" id="PTHR44688">
    <property type="entry name" value="DNA-BINDING TRANSCRIPTIONAL ACTIVATOR DEVR_DOSR"/>
    <property type="match status" value="1"/>
</dbReference>
<dbReference type="InterPro" id="IPR000792">
    <property type="entry name" value="Tscrpt_reg_LuxR_C"/>
</dbReference>
<accession>A0A1M6VH88</accession>
<dbReference type="Pfam" id="PF03472">
    <property type="entry name" value="Autoind_bind"/>
    <property type="match status" value="1"/>
</dbReference>
<dbReference type="Proteomes" id="UP000184395">
    <property type="component" value="Unassembled WGS sequence"/>
</dbReference>
<feature type="domain" description="HTH luxR-type" evidence="4">
    <location>
        <begin position="243"/>
        <end position="308"/>
    </location>
</feature>
<dbReference type="Gene3D" id="3.30.450.80">
    <property type="entry name" value="Transcription factor LuxR-like, autoinducer-binding domain"/>
    <property type="match status" value="1"/>
</dbReference>
<dbReference type="GO" id="GO:0006355">
    <property type="term" value="P:regulation of DNA-templated transcription"/>
    <property type="evidence" value="ECO:0007669"/>
    <property type="project" value="InterPro"/>
</dbReference>
<dbReference type="Gene3D" id="1.10.10.10">
    <property type="entry name" value="Winged helix-like DNA-binding domain superfamily/Winged helix DNA-binding domain"/>
    <property type="match status" value="1"/>
</dbReference>
<dbReference type="EMBL" id="FRAB01000039">
    <property type="protein sequence ID" value="SHK80838.1"/>
    <property type="molecule type" value="Genomic_DNA"/>
</dbReference>
<evidence type="ECO:0000256" key="1">
    <source>
        <dbReference type="ARBA" id="ARBA00023015"/>
    </source>
</evidence>
<evidence type="ECO:0000259" key="4">
    <source>
        <dbReference type="PROSITE" id="PS50043"/>
    </source>
</evidence>
<dbReference type="AlphaFoldDB" id="A0A1M6VH88"/>
<evidence type="ECO:0000256" key="2">
    <source>
        <dbReference type="ARBA" id="ARBA00023125"/>
    </source>
</evidence>
<dbReference type="GeneID" id="301980826"/>
<dbReference type="InterPro" id="IPR036388">
    <property type="entry name" value="WH-like_DNA-bd_sf"/>
</dbReference>
<dbReference type="InterPro" id="IPR036693">
    <property type="entry name" value="TF_LuxR_autoind-bd_dom_sf"/>
</dbReference>
<name>A0A1M6VH88_9BURK</name>
<keyword evidence="2" id="KW-0238">DNA-binding</keyword>
<protein>
    <submittedName>
        <fullName evidence="5">Regulatory protein, luxR family</fullName>
    </submittedName>
</protein>
<sequence length="310" mass="34278">MTYGTEVLNEPAGLAVRRMAMSGYDRKPSASASEAAVTARAVDTPDISYFDEAELLGTIRRDELGGETHIAANLGAARNTDERMRLVRGMLRLVGFSELGYLTVKLDAQGRPERLYFPRSYLSANLAPHYFEAGYHRHDPRFAAALTGSAPHVWDRRRLVEAWRRAGSPPGMRAMFDEMRDGGIGSGLIFGLPIPHTRLRSIISFAAPSEQAGWITDSVVVQSLTLGLSVHQRFSAYVRAINRRESAAELSAPQMRILGFLAAGLSDKEIALRMHITAHNVDYHLRRLRQKCGVTNRTQLAFLAGQMPTS</sequence>
<dbReference type="InterPro" id="IPR016032">
    <property type="entry name" value="Sig_transdc_resp-reg_C-effctor"/>
</dbReference>
<dbReference type="STRING" id="169427.SAMN05192548_103920"/>
<keyword evidence="1" id="KW-0805">Transcription regulation</keyword>
<dbReference type="RefSeq" id="WP_073431547.1">
    <property type="nucleotide sequence ID" value="NZ_CADFGY010000008.1"/>
</dbReference>
<dbReference type="Pfam" id="PF00196">
    <property type="entry name" value="GerE"/>
    <property type="match status" value="1"/>
</dbReference>
<evidence type="ECO:0000256" key="3">
    <source>
        <dbReference type="ARBA" id="ARBA00023163"/>
    </source>
</evidence>
<dbReference type="PANTHER" id="PTHR44688:SF16">
    <property type="entry name" value="DNA-BINDING TRANSCRIPTIONAL ACTIVATOR DEVR_DOSR"/>
    <property type="match status" value="1"/>
</dbReference>
<dbReference type="KEGG" id="pts:CUJ90_22100"/>
<dbReference type="SMART" id="SM00421">
    <property type="entry name" value="HTH_LUXR"/>
    <property type="match status" value="1"/>
</dbReference>
<evidence type="ECO:0000313" key="5">
    <source>
        <dbReference type="EMBL" id="SHK80838.1"/>
    </source>
</evidence>